<evidence type="ECO:0000259" key="3">
    <source>
        <dbReference type="Pfam" id="PF05193"/>
    </source>
</evidence>
<proteinExistence type="inferred from homology"/>
<sequence>MFNSKEFLLDNGIQLITICRDTQISSLHIGFKMGAMYEKKSEKGICHFIEHMLFKGTKKRDNHQINQELEERAGSYSAYTDYASTVFAITALTEELGPSIELLSDMIINSTFPKDEMERERKVILAEIKTDLDDVEQYSYKKINEAAFKNGPLRHTVIGSEKTIKGFSKEQLENYYKVHYIPNQCIISIVSPLPHEEVKKMVENHFLQWIPMKKTFADVVIERNRSTEKTSYKTNIEQSTLIYLYTFHGFSRREELALEILNYKLGESANSILFQALREEKGLSYDIYSEIDTTEAIKTLYIYTAVSEEDIEEARNAINDCIEKIKKKEICLDEKTINLMKKVLKTAVASILEDSESLGSYVLHQRIMGKRIDAFVEDMKELDYIHEDEIHEVAEKLFREPTVHMLLNRKK</sequence>
<comment type="caution">
    <text evidence="4">The sequence shown here is derived from an EMBL/GenBank/DDBJ whole genome shotgun (WGS) entry which is preliminary data.</text>
</comment>
<feature type="domain" description="Peptidase M16 N-terminal" evidence="2">
    <location>
        <begin position="22"/>
        <end position="159"/>
    </location>
</feature>
<dbReference type="InterPro" id="IPR011249">
    <property type="entry name" value="Metalloenz_LuxS/M16"/>
</dbReference>
<dbReference type="InterPro" id="IPR050361">
    <property type="entry name" value="MPP/UQCRC_Complex"/>
</dbReference>
<dbReference type="GO" id="GO:0046872">
    <property type="term" value="F:metal ion binding"/>
    <property type="evidence" value="ECO:0007669"/>
    <property type="project" value="InterPro"/>
</dbReference>
<keyword evidence="5" id="KW-1185">Reference proteome</keyword>
<reference evidence="4 5" key="1">
    <citation type="submission" date="2020-08" db="EMBL/GenBank/DDBJ databases">
        <title>Genomic Encyclopedia of Type Strains, Phase IV (KMG-IV): sequencing the most valuable type-strain genomes for metagenomic binning, comparative biology and taxonomic classification.</title>
        <authorList>
            <person name="Goeker M."/>
        </authorList>
    </citation>
    <scope>NUCLEOTIDE SEQUENCE [LARGE SCALE GENOMIC DNA]</scope>
    <source>
        <strain evidence="4 5">DSM 103526</strain>
    </source>
</reference>
<protein>
    <submittedName>
        <fullName evidence="4">Putative Zn-dependent peptidase</fullName>
    </submittedName>
</protein>
<dbReference type="EMBL" id="JACHEN010000009">
    <property type="protein sequence ID" value="MBB6215699.1"/>
    <property type="molecule type" value="Genomic_DNA"/>
</dbReference>
<evidence type="ECO:0000313" key="5">
    <source>
        <dbReference type="Proteomes" id="UP000579281"/>
    </source>
</evidence>
<evidence type="ECO:0000256" key="1">
    <source>
        <dbReference type="ARBA" id="ARBA00007261"/>
    </source>
</evidence>
<evidence type="ECO:0000313" key="4">
    <source>
        <dbReference type="EMBL" id="MBB6215699.1"/>
    </source>
</evidence>
<gene>
    <name evidence="4" type="ORF">HNQ80_001788</name>
</gene>
<dbReference type="AlphaFoldDB" id="A0A841KZX8"/>
<dbReference type="Gene3D" id="3.30.830.10">
    <property type="entry name" value="Metalloenzyme, LuxS/M16 peptidase-like"/>
    <property type="match status" value="2"/>
</dbReference>
<dbReference type="Proteomes" id="UP000579281">
    <property type="component" value="Unassembled WGS sequence"/>
</dbReference>
<feature type="domain" description="Peptidase M16 C-terminal" evidence="3">
    <location>
        <begin position="167"/>
        <end position="330"/>
    </location>
</feature>
<dbReference type="PANTHER" id="PTHR11851">
    <property type="entry name" value="METALLOPROTEASE"/>
    <property type="match status" value="1"/>
</dbReference>
<name>A0A841KZX8_9FIRM</name>
<comment type="similarity">
    <text evidence="1">Belongs to the peptidase M16 family.</text>
</comment>
<dbReference type="Pfam" id="PF00675">
    <property type="entry name" value="Peptidase_M16"/>
    <property type="match status" value="1"/>
</dbReference>
<organism evidence="4 5">
    <name type="scientific">Anaerosolibacter carboniphilus</name>
    <dbReference type="NCBI Taxonomy" id="1417629"/>
    <lineage>
        <taxon>Bacteria</taxon>
        <taxon>Bacillati</taxon>
        <taxon>Bacillota</taxon>
        <taxon>Clostridia</taxon>
        <taxon>Peptostreptococcales</taxon>
        <taxon>Thermotaleaceae</taxon>
        <taxon>Anaerosolibacter</taxon>
    </lineage>
</organism>
<dbReference type="InterPro" id="IPR011765">
    <property type="entry name" value="Pept_M16_N"/>
</dbReference>
<dbReference type="SUPFAM" id="SSF63411">
    <property type="entry name" value="LuxS/MPP-like metallohydrolase"/>
    <property type="match status" value="2"/>
</dbReference>
<dbReference type="Pfam" id="PF05193">
    <property type="entry name" value="Peptidase_M16_C"/>
    <property type="match status" value="1"/>
</dbReference>
<dbReference type="RefSeq" id="WP_184310220.1">
    <property type="nucleotide sequence ID" value="NZ_JACHEN010000009.1"/>
</dbReference>
<dbReference type="InterPro" id="IPR007863">
    <property type="entry name" value="Peptidase_M16_C"/>
</dbReference>
<dbReference type="PANTHER" id="PTHR11851:SF49">
    <property type="entry name" value="MITOCHONDRIAL-PROCESSING PEPTIDASE SUBUNIT ALPHA"/>
    <property type="match status" value="1"/>
</dbReference>
<accession>A0A841KZX8</accession>
<evidence type="ECO:0000259" key="2">
    <source>
        <dbReference type="Pfam" id="PF00675"/>
    </source>
</evidence>